<dbReference type="Pfam" id="PF05048">
    <property type="entry name" value="NosD"/>
    <property type="match status" value="2"/>
</dbReference>
<accession>A0ABT4CVM0</accession>
<reference evidence="5" key="1">
    <citation type="submission" date="2022-12" db="EMBL/GenBank/DDBJ databases">
        <authorList>
            <person name="Wang J."/>
        </authorList>
    </citation>
    <scope>NUCLEOTIDE SEQUENCE</scope>
    <source>
        <strain evidence="5">HY-45-18</strain>
    </source>
</reference>
<organism evidence="5 6">
    <name type="scientific">Clostridium aestuarii</name>
    <dbReference type="NCBI Taxonomy" id="338193"/>
    <lineage>
        <taxon>Bacteria</taxon>
        <taxon>Bacillati</taxon>
        <taxon>Bacillota</taxon>
        <taxon>Clostridia</taxon>
        <taxon>Eubacteriales</taxon>
        <taxon>Clostridiaceae</taxon>
        <taxon>Clostridium</taxon>
    </lineage>
</organism>
<feature type="domain" description="Periplasmic copper-binding protein NosD beta helix" evidence="4">
    <location>
        <begin position="79"/>
        <end position="237"/>
    </location>
</feature>
<dbReference type="InterPro" id="IPR022441">
    <property type="entry name" value="Para_beta_helix_rpt-2"/>
</dbReference>
<name>A0ABT4CVM0_9CLOT</name>
<evidence type="ECO:0000256" key="2">
    <source>
        <dbReference type="ARBA" id="ARBA00022737"/>
    </source>
</evidence>
<dbReference type="PANTHER" id="PTHR22990:SF15">
    <property type="entry name" value="F-BOX ONLY PROTEIN 10"/>
    <property type="match status" value="1"/>
</dbReference>
<dbReference type="Gene3D" id="2.160.20.10">
    <property type="entry name" value="Single-stranded right-handed beta-helix, Pectin lyase-like"/>
    <property type="match status" value="2"/>
</dbReference>
<sequence>MDEIIIKNSNHLIENIDNSLELKEEKIIITSLLEKSPVIFLNEKGWSDASAGNWDPNTRTATLIQDIHATIEIDIDNVILNGNNKKIEGSDIGIGIFVPHKNKVTLKNLDISHFSYGILYERCDHTKIVNCKTNHNIGPGILLFNCYNNKLNNNISSYNSTNGFSLSNCHYNKIKNNIIENNFNKNSDKSSNGILLNSTHNTELDNNKFISNQKYGLLLRDCYNADIKNNSFNNNTTALKCDYCMDIYVNENKVFNNLANGIKLCYCNKCTIEDNKVYSNSYTGIQLNGSNSNEIENNEVYNTNVGIELYFSNSNTILENTITDNKKHGIVLRDNSFHNDIIRNIISKNHDGIYLSLAHYNKVYENTISYNINYGIYIYTSSINKIYNNNFINNTKQAADILGNNSMNMYDYKCGNHWSDWTSPDDNYDCIADKPYKIEGGNEDKLPWIMPNGWYYNSTPRTLWLYLNKLLNNLK</sequence>
<dbReference type="SUPFAM" id="SSF51126">
    <property type="entry name" value="Pectin lyase-like"/>
    <property type="match status" value="2"/>
</dbReference>
<dbReference type="InterPro" id="IPR051550">
    <property type="entry name" value="SCF-Subunits/Alg-Epimerases"/>
</dbReference>
<dbReference type="EMBL" id="JAPQER010000001">
    <property type="protein sequence ID" value="MCY6482862.1"/>
    <property type="molecule type" value="Genomic_DNA"/>
</dbReference>
<gene>
    <name evidence="5" type="ORF">OW763_00650</name>
</gene>
<dbReference type="PANTHER" id="PTHR22990">
    <property type="entry name" value="F-BOX ONLY PROTEIN"/>
    <property type="match status" value="1"/>
</dbReference>
<proteinExistence type="predicted"/>
<protein>
    <submittedName>
        <fullName evidence="5">Right-handed parallel beta-helix repeat-containing protein</fullName>
    </submittedName>
</protein>
<evidence type="ECO:0000259" key="4">
    <source>
        <dbReference type="Pfam" id="PF05048"/>
    </source>
</evidence>
<dbReference type="NCBIfam" id="TIGR03804">
    <property type="entry name" value="para_beta_helix"/>
    <property type="match status" value="8"/>
</dbReference>
<keyword evidence="6" id="KW-1185">Reference proteome</keyword>
<dbReference type="InterPro" id="IPR011050">
    <property type="entry name" value="Pectin_lyase_fold/virulence"/>
</dbReference>
<evidence type="ECO:0000313" key="5">
    <source>
        <dbReference type="EMBL" id="MCY6482862.1"/>
    </source>
</evidence>
<comment type="caution">
    <text evidence="5">The sequence shown here is derived from an EMBL/GenBank/DDBJ whole genome shotgun (WGS) entry which is preliminary data.</text>
</comment>
<evidence type="ECO:0000256" key="1">
    <source>
        <dbReference type="ARBA" id="ARBA00004906"/>
    </source>
</evidence>
<evidence type="ECO:0000313" key="6">
    <source>
        <dbReference type="Proteomes" id="UP001078443"/>
    </source>
</evidence>
<dbReference type="InterPro" id="IPR012334">
    <property type="entry name" value="Pectin_lyas_fold"/>
</dbReference>
<keyword evidence="3" id="KW-0833">Ubl conjugation pathway</keyword>
<keyword evidence="2" id="KW-0677">Repeat</keyword>
<dbReference type="RefSeq" id="WP_268039130.1">
    <property type="nucleotide sequence ID" value="NZ_JAPQER010000001.1"/>
</dbReference>
<dbReference type="InterPro" id="IPR006626">
    <property type="entry name" value="PbH1"/>
</dbReference>
<dbReference type="InterPro" id="IPR007742">
    <property type="entry name" value="NosD_dom"/>
</dbReference>
<dbReference type="Proteomes" id="UP001078443">
    <property type="component" value="Unassembled WGS sequence"/>
</dbReference>
<feature type="domain" description="Periplasmic copper-binding protein NosD beta helix" evidence="4">
    <location>
        <begin position="251"/>
        <end position="421"/>
    </location>
</feature>
<dbReference type="SMART" id="SM00710">
    <property type="entry name" value="PbH1"/>
    <property type="match status" value="13"/>
</dbReference>
<comment type="pathway">
    <text evidence="1">Protein modification; protein ubiquitination.</text>
</comment>
<evidence type="ECO:0000256" key="3">
    <source>
        <dbReference type="ARBA" id="ARBA00022786"/>
    </source>
</evidence>